<keyword evidence="2" id="KW-1185">Reference proteome</keyword>
<dbReference type="OrthoDB" id="4377297at2"/>
<proteinExistence type="predicted"/>
<dbReference type="EMBL" id="FMZE01000003">
    <property type="protein sequence ID" value="SDC77447.1"/>
    <property type="molecule type" value="Genomic_DNA"/>
</dbReference>
<name>A0A222VJP1_9PSEU</name>
<dbReference type="KEGG" id="pmad:BAY61_03100"/>
<evidence type="ECO:0000313" key="2">
    <source>
        <dbReference type="Proteomes" id="UP000199494"/>
    </source>
</evidence>
<protein>
    <submittedName>
        <fullName evidence="1">Uncharacterized protein</fullName>
    </submittedName>
</protein>
<reference evidence="1 2" key="1">
    <citation type="submission" date="2016-10" db="EMBL/GenBank/DDBJ databases">
        <authorList>
            <person name="de Groot N.N."/>
        </authorList>
    </citation>
    <scope>NUCLEOTIDE SEQUENCE [LARGE SCALE GENOMIC DNA]</scope>
    <source>
        <strain evidence="1 2">CGMCC 4.5506</strain>
    </source>
</reference>
<dbReference type="STRING" id="530584.SAMN05421630_103578"/>
<dbReference type="Proteomes" id="UP000199494">
    <property type="component" value="Unassembled WGS sequence"/>
</dbReference>
<gene>
    <name evidence="1" type="ORF">SAMN05421630_103578</name>
</gene>
<accession>A0A222VJP1</accession>
<dbReference type="RefSeq" id="WP_091802303.1">
    <property type="nucleotide sequence ID" value="NZ_CP016353.1"/>
</dbReference>
<evidence type="ECO:0000313" key="1">
    <source>
        <dbReference type="EMBL" id="SDC77447.1"/>
    </source>
</evidence>
<dbReference type="AlphaFoldDB" id="A0A222VJP1"/>
<sequence length="289" mass="29948">MGETGLRRAAFGAEPGIDDRALAVAAALTGNKRDAARRRWLAAVVLGARGRYAAAASLLVPLARSGDPIMASLACTAFAAHRRQLGGHAAALPLDGRALVNAVNASGPADPDGLDQAGAEADALLGLAADNLALGRFTAARRLLARAVDAHDGWRARVRSGWVGAELALAEGAAWRAVPLAENAAVLARERAASRHVVKSDLVHAAALAATGEAGNRERARGLVEAASDAAAKWGLRSLTWPAGLLAADLNPSAEHWNRSRVTRELYALLSAADPEGRRLAHNSAWVPI</sequence>
<organism evidence="1 2">
    <name type="scientific">Prauserella marina</name>
    <dbReference type="NCBI Taxonomy" id="530584"/>
    <lineage>
        <taxon>Bacteria</taxon>
        <taxon>Bacillati</taxon>
        <taxon>Actinomycetota</taxon>
        <taxon>Actinomycetes</taxon>
        <taxon>Pseudonocardiales</taxon>
        <taxon>Pseudonocardiaceae</taxon>
        <taxon>Prauserella</taxon>
    </lineage>
</organism>